<comment type="subcellular location">
    <subcellularLocation>
        <location evidence="1">Mitochondrion inner membrane</location>
        <topology evidence="1">Peripheral membrane protein</topology>
        <orientation evidence="1">Matrix side</orientation>
    </subcellularLocation>
</comment>
<keyword evidence="6" id="KW-0249">Electron transport</keyword>
<evidence type="ECO:0000256" key="11">
    <source>
        <dbReference type="ARBA" id="ARBA00041372"/>
    </source>
</evidence>
<dbReference type="OMA" id="YKYQDAG"/>
<dbReference type="AlphaFoldDB" id="G8BVD2"/>
<proteinExistence type="inferred from homology"/>
<evidence type="ECO:0000256" key="2">
    <source>
        <dbReference type="ARBA" id="ARBA00022448"/>
    </source>
</evidence>
<feature type="domain" description="Peptidase M16 N-terminal" evidence="13">
    <location>
        <begin position="22"/>
        <end position="163"/>
    </location>
</feature>
<dbReference type="FunFam" id="3.30.830.10:FF:000021">
    <property type="entry name" value="Cytochrome b-c1 complex subunit 2"/>
    <property type="match status" value="1"/>
</dbReference>
<dbReference type="GO" id="GO:0045275">
    <property type="term" value="C:respiratory chain complex III"/>
    <property type="evidence" value="ECO:0007669"/>
    <property type="project" value="EnsemblFungi"/>
</dbReference>
<dbReference type="Proteomes" id="UP000005666">
    <property type="component" value="Chromosome 7"/>
</dbReference>
<protein>
    <recommendedName>
        <fullName evidence="10">Cytochrome b-c1 complex subunit 2, mitochondrial</fullName>
    </recommendedName>
    <alternativeName>
        <fullName evidence="12">Complex III subunit 2</fullName>
    </alternativeName>
    <alternativeName>
        <fullName evidence="11">Core protein II</fullName>
    </alternativeName>
</protein>
<evidence type="ECO:0000256" key="5">
    <source>
        <dbReference type="ARBA" id="ARBA00022946"/>
    </source>
</evidence>
<dbReference type="InterPro" id="IPR011249">
    <property type="entry name" value="Metalloenz_LuxS/M16"/>
</dbReference>
<sequence>MLSHAHKLQFSKQSIRRLSIVAKPNVNNEELSLLSVKVRAGSRFASKDGVSHLLSRFNFQNTNNKSALRLVRESELLGGRFESTVDREFITLKAAFLKADLPYYLEAIGNVLYKTSFKPHELVETVLPAAHHDLTLNNIHPINKAEDSLYNLTFRSGLGNPVYFDGVEKISLDELKDFANKVYTKENIIIEAEGIEENDLKKFVTESVINSLPAGSQLKAENQSIHTGQTSRLRHVGESVAAIAIPLKLDELPTFQVLKNYLSTDVSGLSDLITTIKLDAYSDVALFSLYVKGHDTIKVGSDIKKIISELKKGINISSAKSFTELQASLQSATVDVSKVKDFKLTNFNYSAVGDVTKLPYYNEL</sequence>
<reference evidence="14 15" key="1">
    <citation type="journal article" date="2011" name="Proc. Natl. Acad. Sci. U.S.A.">
        <title>Evolutionary erosion of yeast sex chromosomes by mating-type switching accidents.</title>
        <authorList>
            <person name="Gordon J.L."/>
            <person name="Armisen D."/>
            <person name="Proux-Wera E."/>
            <person name="Oheigeartaigh S.S."/>
            <person name="Byrne K.P."/>
            <person name="Wolfe K.H."/>
        </authorList>
    </citation>
    <scope>NUCLEOTIDE SEQUENCE [LARGE SCALE GENOMIC DNA]</scope>
    <source>
        <strain evidence="15">ATCC 24235 / CBS 4417 / NBRC 1672 / NRRL Y-8282 / UCD 70-5</strain>
    </source>
</reference>
<dbReference type="Pfam" id="PF00675">
    <property type="entry name" value="Peptidase_M16"/>
    <property type="match status" value="1"/>
</dbReference>
<name>G8BVD2_TETPH</name>
<dbReference type="PANTHER" id="PTHR11851:SF209">
    <property type="entry name" value="CYTOCHROME B-C1 COMPLEX SUBUNIT 2, MITOCHONDRIAL"/>
    <property type="match status" value="1"/>
</dbReference>
<dbReference type="GO" id="GO:0030061">
    <property type="term" value="C:mitochondrial crista"/>
    <property type="evidence" value="ECO:0007669"/>
    <property type="project" value="EnsemblFungi"/>
</dbReference>
<evidence type="ECO:0000313" key="14">
    <source>
        <dbReference type="EMBL" id="CCE63860.1"/>
    </source>
</evidence>
<evidence type="ECO:0000256" key="10">
    <source>
        <dbReference type="ARBA" id="ARBA00040751"/>
    </source>
</evidence>
<dbReference type="Gene3D" id="3.30.830.10">
    <property type="entry name" value="Metalloenzyme, LuxS/M16 peptidase-like"/>
    <property type="match status" value="2"/>
</dbReference>
<dbReference type="STRING" id="1071381.G8BVD2"/>
<dbReference type="GeneID" id="11535876"/>
<gene>
    <name evidence="14" type="primary">TPHA0G00220</name>
    <name evidence="14" type="ordered locus">TPHA_0G00220</name>
</gene>
<evidence type="ECO:0000256" key="8">
    <source>
        <dbReference type="ARBA" id="ARBA00023136"/>
    </source>
</evidence>
<dbReference type="InterPro" id="IPR050361">
    <property type="entry name" value="MPP/UQCRC_Complex"/>
</dbReference>
<evidence type="ECO:0000256" key="1">
    <source>
        <dbReference type="ARBA" id="ARBA00004443"/>
    </source>
</evidence>
<keyword evidence="8" id="KW-0472">Membrane</keyword>
<accession>G8BVD2</accession>
<keyword evidence="4" id="KW-0999">Mitochondrion inner membrane</keyword>
<dbReference type="HOGENOM" id="CLU_009902_0_1_1"/>
<dbReference type="GO" id="GO:0006122">
    <property type="term" value="P:mitochondrial electron transport, ubiquinol to cytochrome c"/>
    <property type="evidence" value="ECO:0007669"/>
    <property type="project" value="EnsemblFungi"/>
</dbReference>
<evidence type="ECO:0000259" key="13">
    <source>
        <dbReference type="Pfam" id="PF00675"/>
    </source>
</evidence>
<organism evidence="14 15">
    <name type="scientific">Tetrapisispora phaffii (strain ATCC 24235 / CBS 4417 / NBRC 1672 / NRRL Y-8282 / UCD 70-5)</name>
    <name type="common">Yeast</name>
    <name type="synonym">Fabospora phaffii</name>
    <dbReference type="NCBI Taxonomy" id="1071381"/>
    <lineage>
        <taxon>Eukaryota</taxon>
        <taxon>Fungi</taxon>
        <taxon>Dikarya</taxon>
        <taxon>Ascomycota</taxon>
        <taxon>Saccharomycotina</taxon>
        <taxon>Saccharomycetes</taxon>
        <taxon>Saccharomycetales</taxon>
        <taxon>Saccharomycetaceae</taxon>
        <taxon>Tetrapisispora</taxon>
    </lineage>
</organism>
<dbReference type="eggNOG" id="KOG2583">
    <property type="taxonomic scope" value="Eukaryota"/>
</dbReference>
<evidence type="ECO:0000313" key="15">
    <source>
        <dbReference type="Proteomes" id="UP000005666"/>
    </source>
</evidence>
<keyword evidence="7" id="KW-0496">Mitochondrion</keyword>
<dbReference type="RefSeq" id="XP_003686294.1">
    <property type="nucleotide sequence ID" value="XM_003686246.1"/>
</dbReference>
<comment type="similarity">
    <text evidence="9">Belongs to the peptidase M16 family. UQCRC2/QCR2 subfamily.</text>
</comment>
<dbReference type="GO" id="GO:0008121">
    <property type="term" value="F:quinol-cytochrome-c reductase activity"/>
    <property type="evidence" value="ECO:0007669"/>
    <property type="project" value="EnsemblFungi"/>
</dbReference>
<keyword evidence="5" id="KW-0809">Transit peptide</keyword>
<dbReference type="OrthoDB" id="6369905at2759"/>
<keyword evidence="3" id="KW-0679">Respiratory chain</keyword>
<evidence type="ECO:0000256" key="7">
    <source>
        <dbReference type="ARBA" id="ARBA00023128"/>
    </source>
</evidence>
<evidence type="ECO:0000256" key="3">
    <source>
        <dbReference type="ARBA" id="ARBA00022660"/>
    </source>
</evidence>
<evidence type="ECO:0000256" key="6">
    <source>
        <dbReference type="ARBA" id="ARBA00022982"/>
    </source>
</evidence>
<keyword evidence="15" id="KW-1185">Reference proteome</keyword>
<evidence type="ECO:0000256" key="4">
    <source>
        <dbReference type="ARBA" id="ARBA00022792"/>
    </source>
</evidence>
<dbReference type="EMBL" id="HE612862">
    <property type="protein sequence ID" value="CCE63860.1"/>
    <property type="molecule type" value="Genomic_DNA"/>
</dbReference>
<dbReference type="KEGG" id="tpf:TPHA_0G00220"/>
<dbReference type="PANTHER" id="PTHR11851">
    <property type="entry name" value="METALLOPROTEASE"/>
    <property type="match status" value="1"/>
</dbReference>
<evidence type="ECO:0000256" key="9">
    <source>
        <dbReference type="ARBA" id="ARBA00038146"/>
    </source>
</evidence>
<keyword evidence="2" id="KW-0813">Transport</keyword>
<evidence type="ECO:0000256" key="12">
    <source>
        <dbReference type="ARBA" id="ARBA00041778"/>
    </source>
</evidence>
<dbReference type="InterPro" id="IPR011765">
    <property type="entry name" value="Pept_M16_N"/>
</dbReference>
<dbReference type="SUPFAM" id="SSF63411">
    <property type="entry name" value="LuxS/MPP-like metallohydrolase"/>
    <property type="match status" value="2"/>
</dbReference>
<dbReference type="GO" id="GO:0046872">
    <property type="term" value="F:metal ion binding"/>
    <property type="evidence" value="ECO:0007669"/>
    <property type="project" value="InterPro"/>
</dbReference>